<evidence type="ECO:0000313" key="2">
    <source>
        <dbReference type="Proteomes" id="UP000814033"/>
    </source>
</evidence>
<organism evidence="1 2">
    <name type="scientific">Auriscalpium vulgare</name>
    <dbReference type="NCBI Taxonomy" id="40419"/>
    <lineage>
        <taxon>Eukaryota</taxon>
        <taxon>Fungi</taxon>
        <taxon>Dikarya</taxon>
        <taxon>Basidiomycota</taxon>
        <taxon>Agaricomycotina</taxon>
        <taxon>Agaricomycetes</taxon>
        <taxon>Russulales</taxon>
        <taxon>Auriscalpiaceae</taxon>
        <taxon>Auriscalpium</taxon>
    </lineage>
</organism>
<keyword evidence="2" id="KW-1185">Reference proteome</keyword>
<dbReference type="Proteomes" id="UP000814033">
    <property type="component" value="Unassembled WGS sequence"/>
</dbReference>
<dbReference type="EMBL" id="MU275954">
    <property type="protein sequence ID" value="KAI0045347.1"/>
    <property type="molecule type" value="Genomic_DNA"/>
</dbReference>
<reference evidence="1" key="1">
    <citation type="submission" date="2021-02" db="EMBL/GenBank/DDBJ databases">
        <authorList>
            <consortium name="DOE Joint Genome Institute"/>
            <person name="Ahrendt S."/>
            <person name="Looney B.P."/>
            <person name="Miyauchi S."/>
            <person name="Morin E."/>
            <person name="Drula E."/>
            <person name="Courty P.E."/>
            <person name="Chicoki N."/>
            <person name="Fauchery L."/>
            <person name="Kohler A."/>
            <person name="Kuo A."/>
            <person name="Labutti K."/>
            <person name="Pangilinan J."/>
            <person name="Lipzen A."/>
            <person name="Riley R."/>
            <person name="Andreopoulos W."/>
            <person name="He G."/>
            <person name="Johnson J."/>
            <person name="Barry K.W."/>
            <person name="Grigoriev I.V."/>
            <person name="Nagy L."/>
            <person name="Hibbett D."/>
            <person name="Henrissat B."/>
            <person name="Matheny P.B."/>
            <person name="Labbe J."/>
            <person name="Martin F."/>
        </authorList>
    </citation>
    <scope>NUCLEOTIDE SEQUENCE</scope>
    <source>
        <strain evidence="1">FP105234-sp</strain>
    </source>
</reference>
<accession>A0ACB8RNA7</accession>
<proteinExistence type="predicted"/>
<reference evidence="1" key="2">
    <citation type="journal article" date="2022" name="New Phytol.">
        <title>Evolutionary transition to the ectomycorrhizal habit in the genomes of a hyperdiverse lineage of mushroom-forming fungi.</title>
        <authorList>
            <person name="Looney B."/>
            <person name="Miyauchi S."/>
            <person name="Morin E."/>
            <person name="Drula E."/>
            <person name="Courty P.E."/>
            <person name="Kohler A."/>
            <person name="Kuo A."/>
            <person name="LaButti K."/>
            <person name="Pangilinan J."/>
            <person name="Lipzen A."/>
            <person name="Riley R."/>
            <person name="Andreopoulos W."/>
            <person name="He G."/>
            <person name="Johnson J."/>
            <person name="Nolan M."/>
            <person name="Tritt A."/>
            <person name="Barry K.W."/>
            <person name="Grigoriev I.V."/>
            <person name="Nagy L.G."/>
            <person name="Hibbett D."/>
            <person name="Henrissat B."/>
            <person name="Matheny P.B."/>
            <person name="Labbe J."/>
            <person name="Martin F.M."/>
        </authorList>
    </citation>
    <scope>NUCLEOTIDE SEQUENCE</scope>
    <source>
        <strain evidence="1">FP105234-sp</strain>
    </source>
</reference>
<protein>
    <submittedName>
        <fullName evidence="1">Uncharacterized protein</fullName>
    </submittedName>
</protein>
<sequence>MKVCCTLFATGASASLGLIVKRKRSEEPELCDPEATCARFVYAFSEVSRPGVFLIRMIPPLSAQPRSSGYTPPIKLTTETEVIVACLVHGGEAYADRQSTPSLRLVAIYRWKSTNLQSPEGSKISDVHRPSQR</sequence>
<gene>
    <name evidence="1" type="ORF">FA95DRAFT_129727</name>
</gene>
<evidence type="ECO:0000313" key="1">
    <source>
        <dbReference type="EMBL" id="KAI0045347.1"/>
    </source>
</evidence>
<name>A0ACB8RNA7_9AGAM</name>
<comment type="caution">
    <text evidence="1">The sequence shown here is derived from an EMBL/GenBank/DDBJ whole genome shotgun (WGS) entry which is preliminary data.</text>
</comment>